<name>A0A8H6YLE2_9AGAR</name>
<sequence>MHTTERQLLHAVNAAPQSLDTPSGSPLNITLDSQIHYPSPTPPSAIHFSLHYDRLIHWCHTAEIEPHQLRLGILQDHEHAFSLSSHLHVASIKGTFAVNPFLDIPATLLSPLPHGQTRRNLLLKVGNGGIDVDVYLIGKPTPNAPRWSPTWSYISSSAAAPTIRSTHRPSVGHLLHNTSIQEWFHLPLSFCGLLTVRVAAGDLNNHITLSAALGTHVMILDGDSSSHAYFIGALGSGRSEGDRAEVPVEREGEGAV</sequence>
<gene>
    <name evidence="3" type="ORF">MVEN_00767900</name>
</gene>
<feature type="compositionally biased region" description="Basic and acidic residues" evidence="1">
    <location>
        <begin position="239"/>
        <end position="256"/>
    </location>
</feature>
<accession>A0A8H6YLE2</accession>
<evidence type="ECO:0000313" key="3">
    <source>
        <dbReference type="EMBL" id="KAF7360381.1"/>
    </source>
</evidence>
<proteinExistence type="predicted"/>
<feature type="region of interest" description="Disordered" evidence="1">
    <location>
        <begin position="237"/>
        <end position="256"/>
    </location>
</feature>
<evidence type="ECO:0000259" key="2">
    <source>
        <dbReference type="Pfam" id="PF24016"/>
    </source>
</evidence>
<protein>
    <recommendedName>
        <fullName evidence="2">DUF7330 domain-containing protein</fullName>
    </recommendedName>
</protein>
<evidence type="ECO:0000256" key="1">
    <source>
        <dbReference type="SAM" id="MobiDB-lite"/>
    </source>
</evidence>
<dbReference type="EMBL" id="JACAZI010000005">
    <property type="protein sequence ID" value="KAF7360381.1"/>
    <property type="molecule type" value="Genomic_DNA"/>
</dbReference>
<feature type="domain" description="DUF7330" evidence="2">
    <location>
        <begin position="89"/>
        <end position="245"/>
    </location>
</feature>
<reference evidence="3" key="1">
    <citation type="submission" date="2020-05" db="EMBL/GenBank/DDBJ databases">
        <title>Mycena genomes resolve the evolution of fungal bioluminescence.</title>
        <authorList>
            <person name="Tsai I.J."/>
        </authorList>
    </citation>
    <scope>NUCLEOTIDE SEQUENCE</scope>
    <source>
        <strain evidence="3">CCC161011</strain>
    </source>
</reference>
<organism evidence="3 4">
    <name type="scientific">Mycena venus</name>
    <dbReference type="NCBI Taxonomy" id="2733690"/>
    <lineage>
        <taxon>Eukaryota</taxon>
        <taxon>Fungi</taxon>
        <taxon>Dikarya</taxon>
        <taxon>Basidiomycota</taxon>
        <taxon>Agaricomycotina</taxon>
        <taxon>Agaricomycetes</taxon>
        <taxon>Agaricomycetidae</taxon>
        <taxon>Agaricales</taxon>
        <taxon>Marasmiineae</taxon>
        <taxon>Mycenaceae</taxon>
        <taxon>Mycena</taxon>
    </lineage>
</organism>
<evidence type="ECO:0000313" key="4">
    <source>
        <dbReference type="Proteomes" id="UP000620124"/>
    </source>
</evidence>
<dbReference type="Pfam" id="PF24016">
    <property type="entry name" value="DUF7330"/>
    <property type="match status" value="1"/>
</dbReference>
<comment type="caution">
    <text evidence="3">The sequence shown here is derived from an EMBL/GenBank/DDBJ whole genome shotgun (WGS) entry which is preliminary data.</text>
</comment>
<dbReference type="AlphaFoldDB" id="A0A8H6YLE2"/>
<dbReference type="Proteomes" id="UP000620124">
    <property type="component" value="Unassembled WGS sequence"/>
</dbReference>
<keyword evidence="4" id="KW-1185">Reference proteome</keyword>
<dbReference type="OrthoDB" id="2593559at2759"/>
<dbReference type="InterPro" id="IPR055754">
    <property type="entry name" value="DUF7330"/>
</dbReference>